<sequence length="176" mass="19989">MNHRDDAGETALHVLARTISNEIDNSNGFRKIWAFNIDWFKTALSLLTSKGADISAEDARNKKSPLRVFLDNAFEVSEKRFDQAITHSKALGAEFGSGRPTCGRIGNQRWKCHFIMSVLVAGSVESNEYGLQILLEQLHTELHEGHLEPREERYYEQALDPIRSRSLPKKNTDVLH</sequence>
<organism evidence="1 2">
    <name type="scientific">Anthostomella pinea</name>
    <dbReference type="NCBI Taxonomy" id="933095"/>
    <lineage>
        <taxon>Eukaryota</taxon>
        <taxon>Fungi</taxon>
        <taxon>Dikarya</taxon>
        <taxon>Ascomycota</taxon>
        <taxon>Pezizomycotina</taxon>
        <taxon>Sordariomycetes</taxon>
        <taxon>Xylariomycetidae</taxon>
        <taxon>Xylariales</taxon>
        <taxon>Xylariaceae</taxon>
        <taxon>Anthostomella</taxon>
    </lineage>
</organism>
<evidence type="ECO:0000313" key="1">
    <source>
        <dbReference type="EMBL" id="CAJ2509144.1"/>
    </source>
</evidence>
<evidence type="ECO:0000313" key="2">
    <source>
        <dbReference type="Proteomes" id="UP001295740"/>
    </source>
</evidence>
<comment type="caution">
    <text evidence="1">The sequence shown here is derived from an EMBL/GenBank/DDBJ whole genome shotgun (WGS) entry which is preliminary data.</text>
</comment>
<dbReference type="AlphaFoldDB" id="A0AAI8VQZ9"/>
<dbReference type="Proteomes" id="UP001295740">
    <property type="component" value="Unassembled WGS sequence"/>
</dbReference>
<keyword evidence="2" id="KW-1185">Reference proteome</keyword>
<name>A0AAI8VQZ9_9PEZI</name>
<dbReference type="EMBL" id="CAUWAG010000012">
    <property type="protein sequence ID" value="CAJ2509144.1"/>
    <property type="molecule type" value="Genomic_DNA"/>
</dbReference>
<proteinExistence type="predicted"/>
<protein>
    <submittedName>
        <fullName evidence="1">Uu.00g141700.m01.CDS01</fullName>
    </submittedName>
</protein>
<reference evidence="1" key="1">
    <citation type="submission" date="2023-10" db="EMBL/GenBank/DDBJ databases">
        <authorList>
            <person name="Hackl T."/>
        </authorList>
    </citation>
    <scope>NUCLEOTIDE SEQUENCE</scope>
</reference>
<accession>A0AAI8VQZ9</accession>
<gene>
    <name evidence="1" type="ORF">KHLLAP_LOCUS9612</name>
</gene>